<evidence type="ECO:0000313" key="2">
    <source>
        <dbReference type="Proteomes" id="UP000308037"/>
    </source>
</evidence>
<reference evidence="1 2" key="1">
    <citation type="submission" date="2019-04" db="EMBL/GenBank/DDBJ databases">
        <title>Natronomonas sp. F20-122 a newhaloarchaeon isolated from a saline saltern of Isla Bacuta, Huelva, Spain.</title>
        <authorList>
            <person name="Duran-Viseras A."/>
            <person name="Sanchez-Porro C."/>
            <person name="Ventosa A."/>
        </authorList>
    </citation>
    <scope>NUCLEOTIDE SEQUENCE [LARGE SCALE GENOMIC DNA]</scope>
    <source>
        <strain evidence="1 2">F20-122</strain>
    </source>
</reference>
<dbReference type="EMBL" id="QKNX01000003">
    <property type="protein sequence ID" value="TKR25725.1"/>
    <property type="molecule type" value="Genomic_DNA"/>
</dbReference>
<accession>A0A4U5JAW7</accession>
<evidence type="ECO:0000313" key="1">
    <source>
        <dbReference type="EMBL" id="TKR25725.1"/>
    </source>
</evidence>
<organism evidence="1 2">
    <name type="scientific">Natronomonas salsuginis</name>
    <dbReference type="NCBI Taxonomy" id="2217661"/>
    <lineage>
        <taxon>Archaea</taxon>
        <taxon>Methanobacteriati</taxon>
        <taxon>Methanobacteriota</taxon>
        <taxon>Stenosarchaea group</taxon>
        <taxon>Halobacteria</taxon>
        <taxon>Halobacteriales</taxon>
        <taxon>Natronomonadaceae</taxon>
        <taxon>Natronomonas</taxon>
    </lineage>
</organism>
<proteinExistence type="predicted"/>
<dbReference type="RefSeq" id="WP_137276732.1">
    <property type="nucleotide sequence ID" value="NZ_QKNX01000003.1"/>
</dbReference>
<protein>
    <submittedName>
        <fullName evidence="1">Uncharacterized protein</fullName>
    </submittedName>
</protein>
<dbReference type="OrthoDB" id="214610at2157"/>
<dbReference type="InterPro" id="IPR055533">
    <property type="entry name" value="DUF7109"/>
</dbReference>
<gene>
    <name evidence="1" type="ORF">DM868_09980</name>
</gene>
<dbReference type="Pfam" id="PF23421">
    <property type="entry name" value="DUF7109"/>
    <property type="match status" value="1"/>
</dbReference>
<dbReference type="Proteomes" id="UP000308037">
    <property type="component" value="Unassembled WGS sequence"/>
</dbReference>
<comment type="caution">
    <text evidence="1">The sequence shown here is derived from an EMBL/GenBank/DDBJ whole genome shotgun (WGS) entry which is preliminary data.</text>
</comment>
<sequence>MFTPDEVAGVVDLFGALTREQANAALSELAYRRGEEPPEDAIDDALAAFALVGFDHDGDRLVAPGPAAFPELPEGAEDLPHILDIDGGVVDRAAIADAAVDRLRTEAVCAATLDASNRATALVDISYDIETWGGPDLAAIRALLDTVRDGTNY</sequence>
<dbReference type="AlphaFoldDB" id="A0A4U5JAW7"/>
<name>A0A4U5JAW7_9EURY</name>
<keyword evidence="2" id="KW-1185">Reference proteome</keyword>